<name>A0A5C6D8S1_9BACT</name>
<dbReference type="PANTHER" id="PTHR30093">
    <property type="entry name" value="GENERAL SECRETION PATHWAY PROTEIN G"/>
    <property type="match status" value="1"/>
</dbReference>
<accession>A0A5C6D8S1</accession>
<comment type="caution">
    <text evidence="2">The sequence shown here is derived from an EMBL/GenBank/DDBJ whole genome shotgun (WGS) entry which is preliminary data.</text>
</comment>
<organism evidence="2 3">
    <name type="scientific">Novipirellula artificiosorum</name>
    <dbReference type="NCBI Taxonomy" id="2528016"/>
    <lineage>
        <taxon>Bacteria</taxon>
        <taxon>Pseudomonadati</taxon>
        <taxon>Planctomycetota</taxon>
        <taxon>Planctomycetia</taxon>
        <taxon>Pirellulales</taxon>
        <taxon>Pirellulaceae</taxon>
        <taxon>Novipirellula</taxon>
    </lineage>
</organism>
<dbReference type="RefSeq" id="WP_231615970.1">
    <property type="nucleotide sequence ID" value="NZ_SJPV01000013.1"/>
</dbReference>
<dbReference type="InterPro" id="IPR045584">
    <property type="entry name" value="Pilin-like"/>
</dbReference>
<evidence type="ECO:0008006" key="4">
    <source>
        <dbReference type="Google" id="ProtNLM"/>
    </source>
</evidence>
<evidence type="ECO:0000313" key="3">
    <source>
        <dbReference type="Proteomes" id="UP000319143"/>
    </source>
</evidence>
<evidence type="ECO:0000256" key="1">
    <source>
        <dbReference type="SAM" id="Phobius"/>
    </source>
</evidence>
<dbReference type="InterPro" id="IPR012902">
    <property type="entry name" value="N_methyl_site"/>
</dbReference>
<keyword evidence="1" id="KW-0472">Membrane</keyword>
<evidence type="ECO:0000313" key="2">
    <source>
        <dbReference type="EMBL" id="TWU32184.1"/>
    </source>
</evidence>
<proteinExistence type="predicted"/>
<keyword evidence="3" id="KW-1185">Reference proteome</keyword>
<protein>
    <recommendedName>
        <fullName evidence="4">Major pilin subunit</fullName>
    </recommendedName>
</protein>
<keyword evidence="1" id="KW-0812">Transmembrane</keyword>
<dbReference type="Gene3D" id="3.30.700.10">
    <property type="entry name" value="Glycoprotein, Type 4 Pilin"/>
    <property type="match status" value="1"/>
</dbReference>
<reference evidence="2 3" key="1">
    <citation type="submission" date="2019-02" db="EMBL/GenBank/DDBJ databases">
        <title>Deep-cultivation of Planctomycetes and their phenomic and genomic characterization uncovers novel biology.</title>
        <authorList>
            <person name="Wiegand S."/>
            <person name="Jogler M."/>
            <person name="Boedeker C."/>
            <person name="Pinto D."/>
            <person name="Vollmers J."/>
            <person name="Rivas-Marin E."/>
            <person name="Kohn T."/>
            <person name="Peeters S.H."/>
            <person name="Heuer A."/>
            <person name="Rast P."/>
            <person name="Oberbeckmann S."/>
            <person name="Bunk B."/>
            <person name="Jeske O."/>
            <person name="Meyerdierks A."/>
            <person name="Storesund J.E."/>
            <person name="Kallscheuer N."/>
            <person name="Luecker S."/>
            <person name="Lage O.M."/>
            <person name="Pohl T."/>
            <person name="Merkel B.J."/>
            <person name="Hornburger P."/>
            <person name="Mueller R.-W."/>
            <person name="Bruemmer F."/>
            <person name="Labrenz M."/>
            <person name="Spormann A.M."/>
            <person name="Op Den Camp H."/>
            <person name="Overmann J."/>
            <person name="Amann R."/>
            <person name="Jetten M.S.M."/>
            <person name="Mascher T."/>
            <person name="Medema M.H."/>
            <person name="Devos D.P."/>
            <person name="Kaster A.-K."/>
            <person name="Ovreas L."/>
            <person name="Rohde M."/>
            <person name="Galperin M.Y."/>
            <person name="Jogler C."/>
        </authorList>
    </citation>
    <scope>NUCLEOTIDE SEQUENCE [LARGE SCALE GENOMIC DNA]</scope>
    <source>
        <strain evidence="2 3">Poly41</strain>
    </source>
</reference>
<dbReference type="SUPFAM" id="SSF54523">
    <property type="entry name" value="Pili subunits"/>
    <property type="match status" value="1"/>
</dbReference>
<gene>
    <name evidence="2" type="ORF">Poly41_56690</name>
</gene>
<feature type="transmembrane region" description="Helical" evidence="1">
    <location>
        <begin position="56"/>
        <end position="79"/>
    </location>
</feature>
<dbReference type="Pfam" id="PF07963">
    <property type="entry name" value="N_methyl"/>
    <property type="match status" value="1"/>
</dbReference>
<keyword evidence="1" id="KW-1133">Transmembrane helix</keyword>
<dbReference type="Proteomes" id="UP000319143">
    <property type="component" value="Unassembled WGS sequence"/>
</dbReference>
<dbReference type="EMBL" id="SJPV01000013">
    <property type="protein sequence ID" value="TWU32184.1"/>
    <property type="molecule type" value="Genomic_DNA"/>
</dbReference>
<dbReference type="AlphaFoldDB" id="A0A5C6D8S1"/>
<sequence>MLSTSMKESQNQAVHPRTACAALPMEDHSFVPGDGYCYPTEIHSQLMIRNKSYRGVTVIELLVVFTIISISMALLLPAVQSARATARRTECASNLRQLHFSNAKFVGSRANFCPDSPDALGFFRNLTAYNDPLVRNSTHSTIDFFEHNGAPLVENPNSPPDMNPDTWFTQTNIDAGLLLPIVDSYIAHSRHIGDTANYLFRDGHIEVIEAKVIEGWARSGYDFTQAGAGLPPR</sequence>
<dbReference type="PANTHER" id="PTHR30093:SF2">
    <property type="entry name" value="TYPE II SECRETION SYSTEM PROTEIN H"/>
    <property type="match status" value="1"/>
</dbReference>